<evidence type="ECO:0000313" key="2">
    <source>
        <dbReference type="Proteomes" id="UP000326198"/>
    </source>
</evidence>
<keyword evidence="2" id="KW-1185">Reference proteome</keyword>
<organism evidence="1 2">
    <name type="scientific">Aspergillus bertholletiae</name>
    <dbReference type="NCBI Taxonomy" id="1226010"/>
    <lineage>
        <taxon>Eukaryota</taxon>
        <taxon>Fungi</taxon>
        <taxon>Dikarya</taxon>
        <taxon>Ascomycota</taxon>
        <taxon>Pezizomycotina</taxon>
        <taxon>Eurotiomycetes</taxon>
        <taxon>Eurotiomycetidae</taxon>
        <taxon>Eurotiales</taxon>
        <taxon>Aspergillaceae</taxon>
        <taxon>Aspergillus</taxon>
        <taxon>Aspergillus subgen. Circumdati</taxon>
    </lineage>
</organism>
<dbReference type="Proteomes" id="UP000326198">
    <property type="component" value="Unassembled WGS sequence"/>
</dbReference>
<gene>
    <name evidence="1" type="ORF">BDV26DRAFT_272535</name>
</gene>
<protein>
    <submittedName>
        <fullName evidence="1">Uncharacterized protein</fullName>
    </submittedName>
</protein>
<proteinExistence type="predicted"/>
<reference evidence="1 2" key="1">
    <citation type="submission" date="2019-04" db="EMBL/GenBank/DDBJ databases">
        <title>Friends and foes A comparative genomics studyof 23 Aspergillus species from section Flavi.</title>
        <authorList>
            <consortium name="DOE Joint Genome Institute"/>
            <person name="Kjaerbolling I."/>
            <person name="Vesth T."/>
            <person name="Frisvad J.C."/>
            <person name="Nybo J.L."/>
            <person name="Theobald S."/>
            <person name="Kildgaard S."/>
            <person name="Isbrandt T."/>
            <person name="Kuo A."/>
            <person name="Sato A."/>
            <person name="Lyhne E.K."/>
            <person name="Kogle M.E."/>
            <person name="Wiebenga A."/>
            <person name="Kun R.S."/>
            <person name="Lubbers R.J."/>
            <person name="Makela M.R."/>
            <person name="Barry K."/>
            <person name="Chovatia M."/>
            <person name="Clum A."/>
            <person name="Daum C."/>
            <person name="Haridas S."/>
            <person name="He G."/>
            <person name="LaButti K."/>
            <person name="Lipzen A."/>
            <person name="Mondo S."/>
            <person name="Riley R."/>
            <person name="Salamov A."/>
            <person name="Simmons B.A."/>
            <person name="Magnuson J.K."/>
            <person name="Henrissat B."/>
            <person name="Mortensen U.H."/>
            <person name="Larsen T.O."/>
            <person name="Devries R.P."/>
            <person name="Grigoriev I.V."/>
            <person name="Machida M."/>
            <person name="Baker S.E."/>
            <person name="Andersen M.R."/>
        </authorList>
    </citation>
    <scope>NUCLEOTIDE SEQUENCE [LARGE SCALE GENOMIC DNA]</scope>
    <source>
        <strain evidence="1 2">IBT 29228</strain>
    </source>
</reference>
<evidence type="ECO:0000313" key="1">
    <source>
        <dbReference type="EMBL" id="KAE8373244.1"/>
    </source>
</evidence>
<sequence>MSKSSVAWQLLSMTRAQLDILFPSQRFRPSRYPILWILSKYSVDTAAYLWCSRCIQGLEECQVSTSERYQ</sequence>
<accession>A0A5N7ATR2</accession>
<name>A0A5N7ATR2_9EURO</name>
<dbReference type="EMBL" id="ML736322">
    <property type="protein sequence ID" value="KAE8373244.1"/>
    <property type="molecule type" value="Genomic_DNA"/>
</dbReference>
<dbReference type="AlphaFoldDB" id="A0A5N7ATR2"/>